<keyword evidence="3" id="KW-0862">Zinc</keyword>
<dbReference type="Pfam" id="PF13445">
    <property type="entry name" value="zf-RING_UBOX"/>
    <property type="match status" value="1"/>
</dbReference>
<dbReference type="InterPro" id="IPR038896">
    <property type="entry name" value="RNF170"/>
</dbReference>
<evidence type="ECO:0000256" key="3">
    <source>
        <dbReference type="ARBA" id="ARBA00022833"/>
    </source>
</evidence>
<dbReference type="Gene3D" id="3.30.40.10">
    <property type="entry name" value="Zinc/RING finger domain, C3HC4 (zinc finger)"/>
    <property type="match status" value="1"/>
</dbReference>
<evidence type="ECO:0000256" key="4">
    <source>
        <dbReference type="PROSITE-ProRule" id="PRU00175"/>
    </source>
</evidence>
<comment type="caution">
    <text evidence="7">The sequence shown here is derived from an EMBL/GenBank/DDBJ whole genome shotgun (WGS) entry which is preliminary data.</text>
</comment>
<evidence type="ECO:0000256" key="1">
    <source>
        <dbReference type="ARBA" id="ARBA00022723"/>
    </source>
</evidence>
<accession>A0ABD3BUS3</accession>
<protein>
    <recommendedName>
        <fullName evidence="6">RING-type domain-containing protein</fullName>
    </recommendedName>
</protein>
<organism evidence="7 8">
    <name type="scientific">Castilleja foliolosa</name>
    <dbReference type="NCBI Taxonomy" id="1961234"/>
    <lineage>
        <taxon>Eukaryota</taxon>
        <taxon>Viridiplantae</taxon>
        <taxon>Streptophyta</taxon>
        <taxon>Embryophyta</taxon>
        <taxon>Tracheophyta</taxon>
        <taxon>Spermatophyta</taxon>
        <taxon>Magnoliopsida</taxon>
        <taxon>eudicotyledons</taxon>
        <taxon>Gunneridae</taxon>
        <taxon>Pentapetalae</taxon>
        <taxon>asterids</taxon>
        <taxon>lamiids</taxon>
        <taxon>Lamiales</taxon>
        <taxon>Orobanchaceae</taxon>
        <taxon>Pedicularideae</taxon>
        <taxon>Castillejinae</taxon>
        <taxon>Castilleja</taxon>
    </lineage>
</organism>
<sequence>MVLLGVERRETSQDPLRAHQEMEMKMANDNFGVIKSVLESEMEKGKENQEMGVNQEMENGDSDDDDDDWEEAIEEMGDECENGIVLGGVCEINDKVGGYNKNIPPVDDVCPICFDSFTIPCRSNCGHWFCASCILQLWMFKSSIQPCKCPLCCCRIINLKPEMSSPPENGAAVEVLKKVNQYNNLYINGTIGVFHKLLALPLFMRRTFGVLIDPDGLRCIYYGMRIIGLILSLLYEKWEFEFVPTGRLGDPKNVRHGSKCPYPDVVYHRFGV</sequence>
<dbReference type="InterPro" id="IPR001841">
    <property type="entry name" value="Znf_RING"/>
</dbReference>
<dbReference type="PROSITE" id="PS50089">
    <property type="entry name" value="ZF_RING_2"/>
    <property type="match status" value="1"/>
</dbReference>
<feature type="region of interest" description="Disordered" evidence="5">
    <location>
        <begin position="42"/>
        <end position="68"/>
    </location>
</feature>
<dbReference type="GO" id="GO:0008270">
    <property type="term" value="F:zinc ion binding"/>
    <property type="evidence" value="ECO:0007669"/>
    <property type="project" value="UniProtKB-KW"/>
</dbReference>
<keyword evidence="2 4" id="KW-0863">Zinc-finger</keyword>
<dbReference type="AlphaFoldDB" id="A0ABD3BUS3"/>
<evidence type="ECO:0000256" key="5">
    <source>
        <dbReference type="SAM" id="MobiDB-lite"/>
    </source>
</evidence>
<evidence type="ECO:0000313" key="7">
    <source>
        <dbReference type="EMBL" id="KAL3620844.1"/>
    </source>
</evidence>
<dbReference type="PANTHER" id="PTHR22894">
    <property type="entry name" value="RING-TYPE DOMAIN-CONTAINING PROTEIN"/>
    <property type="match status" value="1"/>
</dbReference>
<feature type="domain" description="RING-type" evidence="6">
    <location>
        <begin position="110"/>
        <end position="152"/>
    </location>
</feature>
<gene>
    <name evidence="7" type="ORF">CASFOL_035756</name>
</gene>
<dbReference type="SMART" id="SM00184">
    <property type="entry name" value="RING"/>
    <property type="match status" value="1"/>
</dbReference>
<evidence type="ECO:0000256" key="2">
    <source>
        <dbReference type="ARBA" id="ARBA00022771"/>
    </source>
</evidence>
<evidence type="ECO:0000313" key="8">
    <source>
        <dbReference type="Proteomes" id="UP001632038"/>
    </source>
</evidence>
<reference evidence="8" key="1">
    <citation type="journal article" date="2024" name="IScience">
        <title>Strigolactones Initiate the Formation of Haustorium-like Structures in Castilleja.</title>
        <authorList>
            <person name="Buerger M."/>
            <person name="Peterson D."/>
            <person name="Chory J."/>
        </authorList>
    </citation>
    <scope>NUCLEOTIDE SEQUENCE [LARGE SCALE GENOMIC DNA]</scope>
</reference>
<feature type="compositionally biased region" description="Acidic residues" evidence="5">
    <location>
        <begin position="58"/>
        <end position="68"/>
    </location>
</feature>
<keyword evidence="8" id="KW-1185">Reference proteome</keyword>
<name>A0ABD3BUS3_9LAMI</name>
<evidence type="ECO:0000259" key="6">
    <source>
        <dbReference type="PROSITE" id="PS50089"/>
    </source>
</evidence>
<dbReference type="EMBL" id="JAVIJP010000066">
    <property type="protein sequence ID" value="KAL3620844.1"/>
    <property type="molecule type" value="Genomic_DNA"/>
</dbReference>
<dbReference type="InterPro" id="IPR027370">
    <property type="entry name" value="Znf-RING_euk"/>
</dbReference>
<dbReference type="InterPro" id="IPR017907">
    <property type="entry name" value="Znf_RING_CS"/>
</dbReference>
<dbReference type="PROSITE" id="PS00518">
    <property type="entry name" value="ZF_RING_1"/>
    <property type="match status" value="1"/>
</dbReference>
<dbReference type="InterPro" id="IPR013083">
    <property type="entry name" value="Znf_RING/FYVE/PHD"/>
</dbReference>
<dbReference type="PANTHER" id="PTHR22894:SF6">
    <property type="entry name" value="E3 UBIQUITIN-PROTEIN LIGASE RNF170-LIKE ISOFORM X1"/>
    <property type="match status" value="1"/>
</dbReference>
<keyword evidence="1" id="KW-0479">Metal-binding</keyword>
<proteinExistence type="predicted"/>
<dbReference type="SUPFAM" id="SSF57850">
    <property type="entry name" value="RING/U-box"/>
    <property type="match status" value="1"/>
</dbReference>
<dbReference type="Proteomes" id="UP001632038">
    <property type="component" value="Unassembled WGS sequence"/>
</dbReference>